<organism evidence="1 4">
    <name type="scientific">Bacillus paralicheniformis</name>
    <dbReference type="NCBI Taxonomy" id="1648923"/>
    <lineage>
        <taxon>Bacteria</taxon>
        <taxon>Bacillati</taxon>
        <taxon>Bacillota</taxon>
        <taxon>Bacilli</taxon>
        <taxon>Bacillales</taxon>
        <taxon>Bacillaceae</taxon>
        <taxon>Bacillus</taxon>
    </lineage>
</organism>
<dbReference type="AlphaFoldDB" id="A0AAW6KDS6"/>
<protein>
    <submittedName>
        <fullName evidence="1">HK97 gp10 family phage protein</fullName>
    </submittedName>
</protein>
<dbReference type="Proteomes" id="UP001216709">
    <property type="component" value="Unassembled WGS sequence"/>
</dbReference>
<gene>
    <name evidence="2" type="ORF">CHCC15381_1897</name>
    <name evidence="1" type="ORF">PVN32_16450</name>
</gene>
<dbReference type="EMBL" id="JARAFO010000062">
    <property type="protein sequence ID" value="MDE1453755.1"/>
    <property type="molecule type" value="Genomic_DNA"/>
</dbReference>
<comment type="caution">
    <text evidence="1">The sequence shown here is derived from an EMBL/GenBank/DDBJ whole genome shotgun (WGS) entry which is preliminary data.</text>
</comment>
<keyword evidence="3" id="KW-1185">Reference proteome</keyword>
<proteinExistence type="predicted"/>
<dbReference type="EMBL" id="NILF01000019">
    <property type="protein sequence ID" value="TWL42721.1"/>
    <property type="molecule type" value="Genomic_DNA"/>
</dbReference>
<evidence type="ECO:0000313" key="4">
    <source>
        <dbReference type="Proteomes" id="UP001216709"/>
    </source>
</evidence>
<dbReference type="Proteomes" id="UP000429980">
    <property type="component" value="Unassembled WGS sequence"/>
</dbReference>
<reference evidence="1" key="2">
    <citation type="submission" date="2022-12" db="EMBL/GenBank/DDBJ databases">
        <title>Draft Genome Sequences of Bacillus licheniformis and Bacillus paralicheniformis strains isolated from Irish skim milk powders.</title>
        <authorList>
            <person name="Lourenco A."/>
            <person name="Li F."/>
            <person name="Geraldine D."/>
            <person name="Tobin J.T."/>
            <person name="Butler F."/>
            <person name="Jordan K."/>
            <person name="Obrien T."/>
        </authorList>
    </citation>
    <scope>NUCLEOTIDE SEQUENCE</scope>
    <source>
        <strain evidence="1">3370</strain>
    </source>
</reference>
<evidence type="ECO:0000313" key="1">
    <source>
        <dbReference type="EMBL" id="MDE1453755.1"/>
    </source>
</evidence>
<name>A0AAW6KDS6_9BACI</name>
<dbReference type="RefSeq" id="WP_025811923.1">
    <property type="nucleotide sequence ID" value="NZ_CP082896.1"/>
</dbReference>
<reference evidence="2 3" key="1">
    <citation type="submission" date="2019-06" db="EMBL/GenBank/DDBJ databases">
        <title>Genome sequence analysis of &gt;100 Bacillus licheniformis strains suggests intrinsic resistance to this species.</title>
        <authorList>
            <person name="Wels M."/>
            <person name="Siezen R.J."/>
            <person name="Johansen E."/>
            <person name="Stuer-Lauridsen B."/>
            <person name="Bjerre K."/>
            <person name="Nielsen B.K.K."/>
        </authorList>
    </citation>
    <scope>NUCLEOTIDE SEQUENCE [LARGE SCALE GENOMIC DNA]</scope>
    <source>
        <strain evidence="2 3">BAC-15381</strain>
    </source>
</reference>
<sequence length="116" mass="13017">MGFYVRVSGLTDLAKLSASTAVLKQALENDVERNVRQMANDGANNAPKKTGRLANSIVASPRREGDMSWSFGSDVEYARRQEFEHATKKAFLRNALWSNEKNLEKDIDESIKQLGR</sequence>
<evidence type="ECO:0000313" key="3">
    <source>
        <dbReference type="Proteomes" id="UP000429980"/>
    </source>
</evidence>
<evidence type="ECO:0000313" key="2">
    <source>
        <dbReference type="EMBL" id="TWL42721.1"/>
    </source>
</evidence>
<accession>A0AAW6KDS6</accession>